<dbReference type="Pfam" id="PF05795">
    <property type="entry name" value="Plasmodium_Vir"/>
    <property type="match status" value="1"/>
</dbReference>
<sequence length="500" mass="59063">MGNAPTTQVTTLSEDQLNDVLKDLPIYGIYEKIKEDKKANNKHDKHCENIKSHNSQCDQYLIAFCKKFASRLENLSNYLSKGQTHADACSHLTYLTYGEIKDIFDSYKCPYEKKYFIDKINEAIIHINNSVSTHKVCYIDINYAFEESTLKKRLHDYFKNFDTISENISKNNKYQCHLFYFDYLKYISTIYDKFRDDCCVYYGLQNHCSSYFHCDDAYRPQNLLSELYKYCIREPLLFNLKKDINKSANDLKNLLNLLKDESYEGVHLQTIKISTDPKIPDLSSATDYKYIRCYNITHPDYDSVKRCYSVKTPKNEDFDKVFKFVNQEQYTPAKPITKRKKLKDNRLLLQSNKQIEMQNGSSDAVTTDVNAKLNDNKNVEKETNNNSENKPPKKDELQTYGNVKMTTHISYDNSYHLEAYNIYQSLPMRIIITSILVLGIIFLTFFTPFGPWLRKRLHKEREIRKKNLKNKHHTPNRNRSKLKKENMQNTRVRLSYTQEQ</sequence>
<dbReference type="RefSeq" id="XP_028546503.1">
    <property type="nucleotide sequence ID" value="XM_028690702.1"/>
</dbReference>
<dbReference type="InterPro" id="IPR008780">
    <property type="entry name" value="Plasmodium_Vir"/>
</dbReference>
<evidence type="ECO:0000256" key="1">
    <source>
        <dbReference type="SAM" id="MobiDB-lite"/>
    </source>
</evidence>
<protein>
    <submittedName>
        <fullName evidence="3">Variable surface protein</fullName>
    </submittedName>
</protein>
<feature type="region of interest" description="Disordered" evidence="1">
    <location>
        <begin position="358"/>
        <end position="397"/>
    </location>
</feature>
<comment type="caution">
    <text evidence="3">The sequence shown here is derived from an EMBL/GenBank/DDBJ whole genome shotgun (WGS) entry which is preliminary data.</text>
</comment>
<keyword evidence="4" id="KW-1185">Reference proteome</keyword>
<feature type="compositionally biased region" description="Polar residues" evidence="1">
    <location>
        <begin position="358"/>
        <end position="369"/>
    </location>
</feature>
<keyword evidence="2" id="KW-1133">Transmembrane helix</keyword>
<keyword evidence="2" id="KW-0472">Membrane</keyword>
<feature type="region of interest" description="Disordered" evidence="1">
    <location>
        <begin position="466"/>
        <end position="500"/>
    </location>
</feature>
<reference evidence="4" key="1">
    <citation type="submission" date="2017-04" db="EMBL/GenBank/DDBJ databases">
        <title>Plasmodium gonderi genome.</title>
        <authorList>
            <person name="Arisue N."/>
            <person name="Honma H."/>
            <person name="Kawai S."/>
            <person name="Tougan T."/>
            <person name="Tanabe K."/>
            <person name="Horii T."/>
        </authorList>
    </citation>
    <scope>NUCLEOTIDE SEQUENCE [LARGE SCALE GENOMIC DNA]</scope>
    <source>
        <strain evidence="4">ATCC 30045</strain>
    </source>
</reference>
<keyword evidence="2" id="KW-0812">Transmembrane</keyword>
<gene>
    <name evidence="3" type="ORF">PGO_000075</name>
</gene>
<dbReference type="GeneID" id="39744722"/>
<feature type="compositionally biased region" description="Polar residues" evidence="1">
    <location>
        <begin position="487"/>
        <end position="500"/>
    </location>
</feature>
<evidence type="ECO:0000313" key="4">
    <source>
        <dbReference type="Proteomes" id="UP000195521"/>
    </source>
</evidence>
<feature type="compositionally biased region" description="Basic residues" evidence="1">
    <location>
        <begin position="466"/>
        <end position="482"/>
    </location>
</feature>
<evidence type="ECO:0000256" key="2">
    <source>
        <dbReference type="SAM" id="Phobius"/>
    </source>
</evidence>
<dbReference type="EMBL" id="BDQF01000026">
    <property type="protein sequence ID" value="GAW83914.1"/>
    <property type="molecule type" value="Genomic_DNA"/>
</dbReference>
<name>A0A1Y1JVJ3_PLAGO</name>
<evidence type="ECO:0000313" key="3">
    <source>
        <dbReference type="EMBL" id="GAW83914.1"/>
    </source>
</evidence>
<dbReference type="AlphaFoldDB" id="A0A1Y1JVJ3"/>
<accession>A0A1Y1JVJ3</accession>
<organism evidence="3 4">
    <name type="scientific">Plasmodium gonderi</name>
    <dbReference type="NCBI Taxonomy" id="77519"/>
    <lineage>
        <taxon>Eukaryota</taxon>
        <taxon>Sar</taxon>
        <taxon>Alveolata</taxon>
        <taxon>Apicomplexa</taxon>
        <taxon>Aconoidasida</taxon>
        <taxon>Haemosporida</taxon>
        <taxon>Plasmodiidae</taxon>
        <taxon>Plasmodium</taxon>
        <taxon>Plasmodium (Plasmodium)</taxon>
    </lineage>
</organism>
<dbReference type="Proteomes" id="UP000195521">
    <property type="component" value="Unassembled WGS sequence"/>
</dbReference>
<feature type="compositionally biased region" description="Basic and acidic residues" evidence="1">
    <location>
        <begin position="374"/>
        <end position="383"/>
    </location>
</feature>
<feature type="transmembrane region" description="Helical" evidence="2">
    <location>
        <begin position="430"/>
        <end position="453"/>
    </location>
</feature>
<proteinExistence type="predicted"/>